<dbReference type="SUPFAM" id="SSF51445">
    <property type="entry name" value="(Trans)glycosidases"/>
    <property type="match status" value="1"/>
</dbReference>
<dbReference type="GO" id="GO:0005975">
    <property type="term" value="P:carbohydrate metabolic process"/>
    <property type="evidence" value="ECO:0007669"/>
    <property type="project" value="InterPro"/>
</dbReference>
<dbReference type="GO" id="GO:0006491">
    <property type="term" value="P:N-glycan processing"/>
    <property type="evidence" value="ECO:0007669"/>
    <property type="project" value="TreeGrafter"/>
</dbReference>
<evidence type="ECO:0000259" key="4">
    <source>
        <dbReference type="Pfam" id="PF21365"/>
    </source>
</evidence>
<evidence type="ECO:0000256" key="1">
    <source>
        <dbReference type="ARBA" id="ARBA00007806"/>
    </source>
</evidence>
<dbReference type="Gene3D" id="2.60.40.1180">
    <property type="entry name" value="Golgi alpha-mannosidase II"/>
    <property type="match status" value="2"/>
</dbReference>
<dbReference type="Gene3D" id="2.60.40.1760">
    <property type="entry name" value="glycosyl hydrolase (family 31)"/>
    <property type="match status" value="1"/>
</dbReference>
<dbReference type="SUPFAM" id="SSF51011">
    <property type="entry name" value="Glycosyl hydrolase domain"/>
    <property type="match status" value="1"/>
</dbReference>
<dbReference type="InterPro" id="IPR000322">
    <property type="entry name" value="Glyco_hydro_31_TIM"/>
</dbReference>
<gene>
    <name evidence="5" type="ORF">KDY119_03508</name>
</gene>
<dbReference type="GO" id="GO:0004558">
    <property type="term" value="F:alpha-1,4-glucosidase activity"/>
    <property type="evidence" value="ECO:0007669"/>
    <property type="project" value="UniProtKB-EC"/>
</dbReference>
<dbReference type="OrthoDB" id="176168at2"/>
<dbReference type="PANTHER" id="PTHR22762">
    <property type="entry name" value="ALPHA-GLUCOSIDASE"/>
    <property type="match status" value="1"/>
</dbReference>
<sequence>MPDDARSLPALATDPVADPHAVVQGDRYRITVLTDGLVRLEYAEDGVFEDRASTFAVRRRLPVPAFRVLDDGPNLEVVTDRFRLVYDRRPFSTSGLSVAVRGGVTVYHSVWRYGEELGDADGTVAGMPGLRGTARTLDEADGAIPLEPGVVSRTGFAVLDDSASMLFTDDGWVAPRGGDRAGAGAASSGRREDLYVFAYGTDHAEALRAFYAVSGPQPLLPRFALGNWWSRYHPYTAASYEALIERFAAEGLPFSVSVVDMDWHVVDVDPELGSGWTGYTWNRSLFPDPAKFLAWLHERGLRVTLNVHPADGVRAHEEAYAAMAAALSRDTSQRDPIAFDVTDRAFLEAYFAVLHRRLERDGVDFWWLDWQSGPHSRVAGIDPLWTLNHFHFLDNARPREAARTADGRAVRDDRPLTFSRYAGPGSHRYPVGFSGDAVISWASLDFQPYFTASAANIGYGWWSHDIGGHFHGAKDDELATRWFQLGVLSPIMRLHSGANAFITKEPWSFGAEAREVMTAFLRLRHRLVPYLHAMNHRAAFEATPLVRPLYHRWPRPAGTYDARNTFLFGSELLVAPITSPADGATRLGEVRTWLPAGTWVDVLGGNVYAAHDAGSGGREIVLHRPLASVPVLAPAGAVVPLDAAAVPGNDTAPPEALEVLVVVGADGAFDLIEDDGGPVAGPDAPNVARTPVRWVQAEGRAVVGPVRGGSDGTAAVPARRTWTLTFPSLRGLGPDERAVVTVTVDGAPAEADVRRVSLAADPRGTALAVTVADVPADVEVVVRLGAGTALDAGDLAGRVFDLLDRAQIGYDLKERLLAVATADEPVTARISRLQALGLERPLESALGELLLAR</sequence>
<keyword evidence="6" id="KW-1185">Reference proteome</keyword>
<evidence type="ECO:0000259" key="3">
    <source>
        <dbReference type="Pfam" id="PF01055"/>
    </source>
</evidence>
<dbReference type="Proteomes" id="UP000326702">
    <property type="component" value="Chromosome"/>
</dbReference>
<name>A0A5P9QFW8_9MICO</name>
<dbReference type="Pfam" id="PF21365">
    <property type="entry name" value="Glyco_hydro_31_3rd"/>
    <property type="match status" value="1"/>
</dbReference>
<dbReference type="PANTHER" id="PTHR22762:SF89">
    <property type="entry name" value="ALPHA-XYLOSIDASE"/>
    <property type="match status" value="1"/>
</dbReference>
<dbReference type="Pfam" id="PF01055">
    <property type="entry name" value="Glyco_hydro_31_2nd"/>
    <property type="match status" value="1"/>
</dbReference>
<dbReference type="InterPro" id="IPR017853">
    <property type="entry name" value="GH"/>
</dbReference>
<proteinExistence type="inferred from homology"/>
<comment type="similarity">
    <text evidence="1 2">Belongs to the glycosyl hydrolase 31 family.</text>
</comment>
<dbReference type="AlphaFoldDB" id="A0A5P9QFW8"/>
<evidence type="ECO:0000256" key="2">
    <source>
        <dbReference type="RuleBase" id="RU361185"/>
    </source>
</evidence>
<dbReference type="EC" id="3.2.1.20" evidence="5"/>
<dbReference type="EMBL" id="CP045529">
    <property type="protein sequence ID" value="QFU99972.1"/>
    <property type="molecule type" value="Genomic_DNA"/>
</dbReference>
<feature type="domain" description="Glycoside hydrolase family 31 TIM barrel" evidence="3">
    <location>
        <begin position="218"/>
        <end position="533"/>
    </location>
</feature>
<protein>
    <submittedName>
        <fullName evidence="5">Alpha-glucosidase</fullName>
        <ecNumber evidence="5">3.2.1.20</ecNumber>
    </submittedName>
</protein>
<keyword evidence="2 5" id="KW-0378">Hydrolase</keyword>
<accession>A0A5P9QFW8</accession>
<evidence type="ECO:0000313" key="5">
    <source>
        <dbReference type="EMBL" id="QFU99972.1"/>
    </source>
</evidence>
<keyword evidence="2 5" id="KW-0326">Glycosidase</keyword>
<organism evidence="5 6">
    <name type="scientific">Luteimicrobium xylanilyticum</name>
    <dbReference type="NCBI Taxonomy" id="1133546"/>
    <lineage>
        <taxon>Bacteria</taxon>
        <taxon>Bacillati</taxon>
        <taxon>Actinomycetota</taxon>
        <taxon>Actinomycetes</taxon>
        <taxon>Micrococcales</taxon>
        <taxon>Luteimicrobium</taxon>
    </lineage>
</organism>
<dbReference type="CDD" id="cd06595">
    <property type="entry name" value="GH31_u1"/>
    <property type="match status" value="1"/>
</dbReference>
<dbReference type="InterPro" id="IPR013780">
    <property type="entry name" value="Glyco_hydro_b"/>
</dbReference>
<reference evidence="5 6" key="1">
    <citation type="submission" date="2019-10" db="EMBL/GenBank/DDBJ databases">
        <title>Genome sequence of Luteimicrobium xylanilyticum HY-24.</title>
        <authorList>
            <person name="Kim D.Y."/>
            <person name="Park H.-Y."/>
        </authorList>
    </citation>
    <scope>NUCLEOTIDE SEQUENCE [LARGE SCALE GENOMIC DNA]</scope>
    <source>
        <strain evidence="5 6">HY-24</strain>
    </source>
</reference>
<feature type="domain" description="Glycosyl hydrolase family 31 C-terminal" evidence="4">
    <location>
        <begin position="543"/>
        <end position="639"/>
    </location>
</feature>
<dbReference type="Gene3D" id="3.20.20.80">
    <property type="entry name" value="Glycosidases"/>
    <property type="match status" value="1"/>
</dbReference>
<dbReference type="RefSeq" id="WP_036947832.1">
    <property type="nucleotide sequence ID" value="NZ_BAABIH010000010.1"/>
</dbReference>
<evidence type="ECO:0000313" key="6">
    <source>
        <dbReference type="Proteomes" id="UP000326702"/>
    </source>
</evidence>
<dbReference type="KEGG" id="lxl:KDY119_03508"/>
<dbReference type="InterPro" id="IPR048395">
    <property type="entry name" value="Glyco_hydro_31_C"/>
</dbReference>